<name>A0A1E7W4W1_9BURK</name>
<dbReference type="EC" id="3.2.1.177" evidence="5"/>
<dbReference type="OrthoDB" id="176168at2"/>
<evidence type="ECO:0000313" key="6">
    <source>
        <dbReference type="Proteomes" id="UP000175989"/>
    </source>
</evidence>
<evidence type="ECO:0000259" key="4">
    <source>
        <dbReference type="PROSITE" id="PS51820"/>
    </source>
</evidence>
<evidence type="ECO:0000256" key="3">
    <source>
        <dbReference type="SAM" id="SignalP"/>
    </source>
</evidence>
<dbReference type="GO" id="GO:0030246">
    <property type="term" value="F:carbohydrate binding"/>
    <property type="evidence" value="ECO:0007669"/>
    <property type="project" value="InterPro"/>
</dbReference>
<comment type="caution">
    <text evidence="5">The sequence shown here is derived from an EMBL/GenBank/DDBJ whole genome shotgun (WGS) entry which is preliminary data.</text>
</comment>
<dbReference type="Pfam" id="PF21365">
    <property type="entry name" value="Glyco_hydro_31_3rd"/>
    <property type="match status" value="1"/>
</dbReference>
<dbReference type="InterPro" id="IPR037524">
    <property type="entry name" value="PA14/GLEYA"/>
</dbReference>
<dbReference type="SMART" id="SM00758">
    <property type="entry name" value="PA14"/>
    <property type="match status" value="1"/>
</dbReference>
<dbReference type="AlphaFoldDB" id="A0A1E7W4W1"/>
<organism evidence="5 6">
    <name type="scientific">Duganella phyllosphaerae</name>
    <dbReference type="NCBI Taxonomy" id="762836"/>
    <lineage>
        <taxon>Bacteria</taxon>
        <taxon>Pseudomonadati</taxon>
        <taxon>Pseudomonadota</taxon>
        <taxon>Betaproteobacteria</taxon>
        <taxon>Burkholderiales</taxon>
        <taxon>Oxalobacteraceae</taxon>
        <taxon>Telluria group</taxon>
        <taxon>Duganella</taxon>
    </lineage>
</organism>
<proteinExistence type="inferred from homology"/>
<dbReference type="Pfam" id="PF17137">
    <property type="entry name" value="DUF5110"/>
    <property type="match status" value="1"/>
</dbReference>
<keyword evidence="6" id="KW-1185">Reference proteome</keyword>
<dbReference type="Gene3D" id="2.60.40.1760">
    <property type="entry name" value="glycosyl hydrolase (family 31)"/>
    <property type="match status" value="1"/>
</dbReference>
<dbReference type="Pfam" id="PF01055">
    <property type="entry name" value="Glyco_hydro_31_2nd"/>
    <property type="match status" value="1"/>
</dbReference>
<dbReference type="Pfam" id="PF13802">
    <property type="entry name" value="Gal_mutarotas_2"/>
    <property type="match status" value="1"/>
</dbReference>
<keyword evidence="3" id="KW-0732">Signal</keyword>
<feature type="domain" description="PA14" evidence="4">
    <location>
        <begin position="226"/>
        <end position="378"/>
    </location>
</feature>
<sequence length="962" mass="108290">MQFKAIVPAASCLAVLISGHAMAGTFEKTATGVVVKPDSGAKEVRLEVMNDNIIHVVKTDQAGKELTPSLMTVATPVSGKGGEKFEVTAQGKDRVTLKAKKISVAVSLATGQVQFFNAAGKAFLTQAAENMTPVEVGGKPFMAVTQGFNHGTKDAYYGLGQHQNGQMNLNGEDVLLMQHNMVIAVPFVVSDKNYGVLWDNNSISRFGDPKPYGFLSRDLKLADADGKAGGLTARYYVDDKLVLTRQEKDIDYQYLKDVADNWPKELGDPKKAVGVKVVWDGTLTSDKPGVHKMQLYSSDYAKLDIDGKQIMDVWRQGWNPWYHNFELKFEANKPVKLHLEWKPSGGMIAMTHNDPLPAPERHSLTFSSEVAQSINYYVINGETSIDKVIAGYRHLTGEAPMMPKWSYGLWQSRQRYETQEQLLGVLKEYRKQGWPVDNMVQDWFYWPQDGWGSHDFDKVRFPNPKGLVDEVHKNNARVMISIWGKFYENTKNYQELNKAGYMWTKNVENGDLDWVGPGYKNSHYDPYTKGAQDMYFRQMKPKLVDLGFDAWWMDNTEPDVLSNTRLEDFKKLIGPTVYGAGEVTFNPYSLVHTEGFYNHLIKDQPQKRQFILSRSGFAGIQRNGTALWSGDTVGRWNNLYDQISAGVQISMSGIPNWTHDIGGYAQEVRFQTGDVGSAQENRVVAANQGTPEDLKEWRELNLRWWQFGAFSPLFRSHGEVVKREIHIISPEGSPMRESMVWYDKLRYRLMPYIYSTAATTHHESGTIMRGLVMDFPEDDAVKNIADQYLFGHSFLVAPVYEYGARERSVYMPKGADWYDFYTGELHKGGTRVAIKAPETRMPLLVKAGAIIPVGPVTQYVDEKPDAPITFNVYVGADGTFSLYEDDGVSNGYLRKEFSRIPVTYNDKTGNVTIGARAGSYKGMVAKREFRVRFIKPGVSSSDNFDASDKVVAYEGKAVTIKR</sequence>
<dbReference type="InterPro" id="IPR051816">
    <property type="entry name" value="Glycosyl_Hydrolase_31"/>
</dbReference>
<dbReference type="InterPro" id="IPR025887">
    <property type="entry name" value="Glyco_hydro_31_N_dom"/>
</dbReference>
<dbReference type="InterPro" id="IPR000322">
    <property type="entry name" value="Glyco_hydro_31_TIM"/>
</dbReference>
<dbReference type="Gene3D" id="2.60.120.380">
    <property type="match status" value="1"/>
</dbReference>
<dbReference type="SUPFAM" id="SSF51011">
    <property type="entry name" value="Glycosyl hydrolase domain"/>
    <property type="match status" value="1"/>
</dbReference>
<keyword evidence="2 5" id="KW-0378">Hydrolase</keyword>
<feature type="chain" id="PRO_5009206466" evidence="3">
    <location>
        <begin position="24"/>
        <end position="962"/>
    </location>
</feature>
<dbReference type="Proteomes" id="UP000175989">
    <property type="component" value="Unassembled WGS sequence"/>
</dbReference>
<dbReference type="Gene3D" id="2.60.40.1180">
    <property type="entry name" value="Golgi alpha-mannosidase II"/>
    <property type="match status" value="2"/>
</dbReference>
<comment type="similarity">
    <text evidence="1 2">Belongs to the glycosyl hydrolase 31 family.</text>
</comment>
<dbReference type="PATRIC" id="fig|762836.4.peg.5520"/>
<dbReference type="PANTHER" id="PTHR43863:SF2">
    <property type="entry name" value="MALTASE-GLUCOAMYLASE"/>
    <property type="match status" value="1"/>
</dbReference>
<dbReference type="InterPro" id="IPR013780">
    <property type="entry name" value="Glyco_hydro_b"/>
</dbReference>
<gene>
    <name evidence="5" type="ORF">DUPY_53720</name>
</gene>
<dbReference type="RefSeq" id="WP_070252347.1">
    <property type="nucleotide sequence ID" value="NZ_LROM01000156.1"/>
</dbReference>
<evidence type="ECO:0000256" key="2">
    <source>
        <dbReference type="RuleBase" id="RU361185"/>
    </source>
</evidence>
<feature type="signal peptide" evidence="3">
    <location>
        <begin position="1"/>
        <end position="23"/>
    </location>
</feature>
<accession>A0A1E7W4W1</accession>
<dbReference type="SUPFAM" id="SSF51445">
    <property type="entry name" value="(Trans)glycosidases"/>
    <property type="match status" value="1"/>
</dbReference>
<protein>
    <submittedName>
        <fullName evidence="5">Alpha-xylosidase BoGH31A</fullName>
        <ecNumber evidence="5">3.2.1.177</ecNumber>
    </submittedName>
</protein>
<evidence type="ECO:0000256" key="1">
    <source>
        <dbReference type="ARBA" id="ARBA00007806"/>
    </source>
</evidence>
<dbReference type="SUPFAM" id="SSF74650">
    <property type="entry name" value="Galactose mutarotase-like"/>
    <property type="match status" value="1"/>
</dbReference>
<dbReference type="Gene3D" id="3.20.20.80">
    <property type="entry name" value="Glycosidases"/>
    <property type="match status" value="1"/>
</dbReference>
<dbReference type="InterPro" id="IPR017853">
    <property type="entry name" value="GH"/>
</dbReference>
<dbReference type="InterPro" id="IPR011013">
    <property type="entry name" value="Gal_mutarotase_sf_dom"/>
</dbReference>
<dbReference type="PROSITE" id="PS51820">
    <property type="entry name" value="PA14"/>
    <property type="match status" value="1"/>
</dbReference>
<dbReference type="PANTHER" id="PTHR43863">
    <property type="entry name" value="HYDROLASE, PUTATIVE (AFU_ORTHOLOGUE AFUA_1G03140)-RELATED"/>
    <property type="match status" value="1"/>
</dbReference>
<dbReference type="SUPFAM" id="SSF56988">
    <property type="entry name" value="Anthrax protective antigen"/>
    <property type="match status" value="1"/>
</dbReference>
<dbReference type="InterPro" id="IPR048395">
    <property type="entry name" value="Glyco_hydro_31_C"/>
</dbReference>
<dbReference type="GO" id="GO:0061634">
    <property type="term" value="F:alpha-D-xyloside xylohydrolase"/>
    <property type="evidence" value="ECO:0007669"/>
    <property type="project" value="UniProtKB-EC"/>
</dbReference>
<dbReference type="EMBL" id="LROM01000156">
    <property type="protein sequence ID" value="OEZ90765.1"/>
    <property type="molecule type" value="Genomic_DNA"/>
</dbReference>
<dbReference type="CDD" id="cd06591">
    <property type="entry name" value="GH31_xylosidase_XylS"/>
    <property type="match status" value="1"/>
</dbReference>
<dbReference type="CDD" id="cd14752">
    <property type="entry name" value="GH31_N"/>
    <property type="match status" value="1"/>
</dbReference>
<reference evidence="6" key="1">
    <citation type="journal article" date="2016" name="Front. Microbiol.">
        <title>Molecular Keys to the Janthinobacterium and Duganella spp. Interaction with the Plant Pathogen Fusarium graminearum.</title>
        <authorList>
            <person name="Haack F.S."/>
            <person name="Poehlein A."/>
            <person name="Kroger C."/>
            <person name="Voigt C.A."/>
            <person name="Piepenbring M."/>
            <person name="Bode H.B."/>
            <person name="Daniel R."/>
            <person name="Schafer W."/>
            <person name="Streit W.R."/>
        </authorList>
    </citation>
    <scope>NUCLEOTIDE SEQUENCE [LARGE SCALE GENOMIC DNA]</scope>
    <source>
        <strain evidence="6">T54</strain>
    </source>
</reference>
<keyword evidence="2 5" id="KW-0326">Glycosidase</keyword>
<dbReference type="GO" id="GO:0005975">
    <property type="term" value="P:carbohydrate metabolic process"/>
    <property type="evidence" value="ECO:0007669"/>
    <property type="project" value="InterPro"/>
</dbReference>
<dbReference type="InterPro" id="IPR011658">
    <property type="entry name" value="PA14_dom"/>
</dbReference>
<dbReference type="InterPro" id="IPR033403">
    <property type="entry name" value="DUF5110"/>
</dbReference>
<evidence type="ECO:0000313" key="5">
    <source>
        <dbReference type="EMBL" id="OEZ90765.1"/>
    </source>
</evidence>